<dbReference type="Pfam" id="PF00440">
    <property type="entry name" value="TetR_N"/>
    <property type="match status" value="1"/>
</dbReference>
<dbReference type="PANTHER" id="PTHR30055:SF226">
    <property type="entry name" value="HTH-TYPE TRANSCRIPTIONAL REGULATOR PKSA"/>
    <property type="match status" value="1"/>
</dbReference>
<feature type="DNA-binding region" description="H-T-H motif" evidence="2">
    <location>
        <begin position="48"/>
        <end position="67"/>
    </location>
</feature>
<evidence type="ECO:0000256" key="3">
    <source>
        <dbReference type="SAM" id="MobiDB-lite"/>
    </source>
</evidence>
<comment type="caution">
    <text evidence="5">The sequence shown here is derived from an EMBL/GenBank/DDBJ whole genome shotgun (WGS) entry which is preliminary data.</text>
</comment>
<proteinExistence type="predicted"/>
<evidence type="ECO:0000313" key="6">
    <source>
        <dbReference type="Proteomes" id="UP000469215"/>
    </source>
</evidence>
<dbReference type="InterPro" id="IPR050109">
    <property type="entry name" value="HTH-type_TetR-like_transc_reg"/>
</dbReference>
<dbReference type="Proteomes" id="UP000469215">
    <property type="component" value="Unassembled WGS sequence"/>
</dbReference>
<sequence>MTAADPAPASPAPQHGHAPKQDRSRVTRERILESTIEALAERGWQATTTTVVAERIGISRGALQHHFRTREDLFLTALDAMFERNLQLTMRDEERLPDGDERFDVLVARIMDYYTSDAFTAALHVWTAAAGEPALRDRILPLEAKFARGVFEQAVELLDADISDERTRRLIQLTLDLARGLGLADVLTDDSARRARIAKFWAGELRSIKRR</sequence>
<feature type="domain" description="HTH tetR-type" evidence="4">
    <location>
        <begin position="25"/>
        <end position="85"/>
    </location>
</feature>
<dbReference type="PRINTS" id="PR00455">
    <property type="entry name" value="HTHTETR"/>
</dbReference>
<reference evidence="5 6" key="1">
    <citation type="submission" date="2020-01" db="EMBL/GenBank/DDBJ databases">
        <authorList>
            <person name="Deng T."/>
        </authorList>
    </citation>
    <scope>NUCLEOTIDE SEQUENCE [LARGE SCALE GENOMIC DNA]</scope>
    <source>
        <strain evidence="5 6">5221</strain>
    </source>
</reference>
<dbReference type="EMBL" id="WWEQ01000010">
    <property type="protein sequence ID" value="MYM19117.1"/>
    <property type="molecule type" value="Genomic_DNA"/>
</dbReference>
<organism evidence="5 6">
    <name type="scientific">Brevibacterium rongguiense</name>
    <dbReference type="NCBI Taxonomy" id="2695267"/>
    <lineage>
        <taxon>Bacteria</taxon>
        <taxon>Bacillati</taxon>
        <taxon>Actinomycetota</taxon>
        <taxon>Actinomycetes</taxon>
        <taxon>Micrococcales</taxon>
        <taxon>Brevibacteriaceae</taxon>
        <taxon>Brevibacterium</taxon>
    </lineage>
</organism>
<dbReference type="RefSeq" id="WP_160952552.1">
    <property type="nucleotide sequence ID" value="NZ_WWEQ01000010.1"/>
</dbReference>
<dbReference type="InterPro" id="IPR001647">
    <property type="entry name" value="HTH_TetR"/>
</dbReference>
<dbReference type="Gene3D" id="1.10.357.10">
    <property type="entry name" value="Tetracycline Repressor, domain 2"/>
    <property type="match status" value="1"/>
</dbReference>
<dbReference type="GO" id="GO:0000976">
    <property type="term" value="F:transcription cis-regulatory region binding"/>
    <property type="evidence" value="ECO:0007669"/>
    <property type="project" value="TreeGrafter"/>
</dbReference>
<accession>A0A6N9H4X6</accession>
<name>A0A6N9H4X6_9MICO</name>
<dbReference type="GO" id="GO:0003700">
    <property type="term" value="F:DNA-binding transcription factor activity"/>
    <property type="evidence" value="ECO:0007669"/>
    <property type="project" value="TreeGrafter"/>
</dbReference>
<evidence type="ECO:0000256" key="2">
    <source>
        <dbReference type="PROSITE-ProRule" id="PRU00335"/>
    </source>
</evidence>
<evidence type="ECO:0000259" key="4">
    <source>
        <dbReference type="PROSITE" id="PS50977"/>
    </source>
</evidence>
<evidence type="ECO:0000313" key="5">
    <source>
        <dbReference type="EMBL" id="MYM19117.1"/>
    </source>
</evidence>
<dbReference type="PROSITE" id="PS50977">
    <property type="entry name" value="HTH_TETR_2"/>
    <property type="match status" value="1"/>
</dbReference>
<dbReference type="AlphaFoldDB" id="A0A6N9H4X6"/>
<dbReference type="InterPro" id="IPR009057">
    <property type="entry name" value="Homeodomain-like_sf"/>
</dbReference>
<dbReference type="SUPFAM" id="SSF46689">
    <property type="entry name" value="Homeodomain-like"/>
    <property type="match status" value="1"/>
</dbReference>
<keyword evidence="6" id="KW-1185">Reference proteome</keyword>
<evidence type="ECO:0000256" key="1">
    <source>
        <dbReference type="ARBA" id="ARBA00023125"/>
    </source>
</evidence>
<protein>
    <submittedName>
        <fullName evidence="5">TetR family transcriptional regulator</fullName>
    </submittedName>
</protein>
<gene>
    <name evidence="5" type="ORF">GSY69_03795</name>
</gene>
<dbReference type="PANTHER" id="PTHR30055">
    <property type="entry name" value="HTH-TYPE TRANSCRIPTIONAL REGULATOR RUTR"/>
    <property type="match status" value="1"/>
</dbReference>
<keyword evidence="1 2" id="KW-0238">DNA-binding</keyword>
<feature type="region of interest" description="Disordered" evidence="3">
    <location>
        <begin position="1"/>
        <end position="26"/>
    </location>
</feature>